<dbReference type="Pfam" id="PF00877">
    <property type="entry name" value="NLPC_P60"/>
    <property type="match status" value="1"/>
</dbReference>
<dbReference type="EMBL" id="JBHSRI010000002">
    <property type="protein sequence ID" value="MFC6037972.1"/>
    <property type="molecule type" value="Genomic_DNA"/>
</dbReference>
<dbReference type="Gene3D" id="3.90.1720.10">
    <property type="entry name" value="endopeptidase domain like (from Nostoc punctiforme)"/>
    <property type="match status" value="1"/>
</dbReference>
<dbReference type="PROSITE" id="PS51935">
    <property type="entry name" value="NLPC_P60"/>
    <property type="match status" value="1"/>
</dbReference>
<dbReference type="InterPro" id="IPR000064">
    <property type="entry name" value="NLP_P60_dom"/>
</dbReference>
<dbReference type="InterPro" id="IPR038765">
    <property type="entry name" value="Papain-like_cys_pep_sf"/>
</dbReference>
<evidence type="ECO:0000313" key="7">
    <source>
        <dbReference type="Proteomes" id="UP001596170"/>
    </source>
</evidence>
<gene>
    <name evidence="6" type="ORF">ACFPYN_00765</name>
</gene>
<evidence type="ECO:0000256" key="2">
    <source>
        <dbReference type="ARBA" id="ARBA00022670"/>
    </source>
</evidence>
<name>A0ABW1L538_9BACL</name>
<dbReference type="Proteomes" id="UP001596170">
    <property type="component" value="Unassembled WGS sequence"/>
</dbReference>
<dbReference type="PANTHER" id="PTHR47053">
    <property type="entry name" value="MUREIN DD-ENDOPEPTIDASE MEPH-RELATED"/>
    <property type="match status" value="1"/>
</dbReference>
<evidence type="ECO:0000313" key="6">
    <source>
        <dbReference type="EMBL" id="MFC6037972.1"/>
    </source>
</evidence>
<comment type="similarity">
    <text evidence="1">Belongs to the peptidase C40 family.</text>
</comment>
<reference evidence="7" key="1">
    <citation type="journal article" date="2019" name="Int. J. Syst. Evol. Microbiol.">
        <title>The Global Catalogue of Microorganisms (GCM) 10K type strain sequencing project: providing services to taxonomists for standard genome sequencing and annotation.</title>
        <authorList>
            <consortium name="The Broad Institute Genomics Platform"/>
            <consortium name="The Broad Institute Genome Sequencing Center for Infectious Disease"/>
            <person name="Wu L."/>
            <person name="Ma J."/>
        </authorList>
    </citation>
    <scope>NUCLEOTIDE SEQUENCE [LARGE SCALE GENOMIC DNA]</scope>
    <source>
        <strain evidence="7">CCUG 54527</strain>
    </source>
</reference>
<organism evidence="6 7">
    <name type="scientific">Paenisporosarcina macmurdoensis</name>
    <dbReference type="NCBI Taxonomy" id="212659"/>
    <lineage>
        <taxon>Bacteria</taxon>
        <taxon>Bacillati</taxon>
        <taxon>Bacillota</taxon>
        <taxon>Bacilli</taxon>
        <taxon>Bacillales</taxon>
        <taxon>Caryophanaceae</taxon>
        <taxon>Paenisporosarcina</taxon>
    </lineage>
</organism>
<proteinExistence type="inferred from homology"/>
<protein>
    <submittedName>
        <fullName evidence="6">C40 family peptidase</fullName>
    </submittedName>
</protein>
<keyword evidence="4" id="KW-0788">Thiol protease</keyword>
<keyword evidence="3" id="KW-0378">Hydrolase</keyword>
<evidence type="ECO:0000256" key="3">
    <source>
        <dbReference type="ARBA" id="ARBA00022801"/>
    </source>
</evidence>
<evidence type="ECO:0000256" key="4">
    <source>
        <dbReference type="ARBA" id="ARBA00022807"/>
    </source>
</evidence>
<dbReference type="InterPro" id="IPR051202">
    <property type="entry name" value="Peptidase_C40"/>
</dbReference>
<dbReference type="SUPFAM" id="SSF54001">
    <property type="entry name" value="Cysteine proteinases"/>
    <property type="match status" value="1"/>
</dbReference>
<evidence type="ECO:0000256" key="1">
    <source>
        <dbReference type="ARBA" id="ARBA00007074"/>
    </source>
</evidence>
<feature type="domain" description="NlpC/P60" evidence="5">
    <location>
        <begin position="54"/>
        <end position="174"/>
    </location>
</feature>
<dbReference type="RefSeq" id="WP_377731969.1">
    <property type="nucleotide sequence ID" value="NZ_JBHSRI010000002.1"/>
</dbReference>
<comment type="caution">
    <text evidence="6">The sequence shown here is derived from an EMBL/GenBank/DDBJ whole genome shotgun (WGS) entry which is preliminary data.</text>
</comment>
<sequence>MLTTINISLSTTADAAITKKTHISSMAQLKKSAKFMKNIQVIEPLAGPISTNGKDVYASIASIAPGFVGVPYVFGGKTPIGFDCSGFIYYVHQFAGLDIVRMSAEDYYKKAAKVLLPEIGDLVFFKDTYKVGISHMGIYMGSNKFVHASSKGVEITNLDNVYWQKHFVGFKRFNMVTTN</sequence>
<accession>A0ABW1L538</accession>
<dbReference type="PANTHER" id="PTHR47053:SF1">
    <property type="entry name" value="MUREIN DD-ENDOPEPTIDASE MEPH-RELATED"/>
    <property type="match status" value="1"/>
</dbReference>
<keyword evidence="2" id="KW-0645">Protease</keyword>
<keyword evidence="7" id="KW-1185">Reference proteome</keyword>
<evidence type="ECO:0000259" key="5">
    <source>
        <dbReference type="PROSITE" id="PS51935"/>
    </source>
</evidence>